<evidence type="ECO:0000313" key="2">
    <source>
        <dbReference type="EMBL" id="SFP19622.1"/>
    </source>
</evidence>
<accession>A0A1I5ND57</accession>
<organism evidence="2 3">
    <name type="scientific">Actinomadura madurae</name>
    <dbReference type="NCBI Taxonomy" id="1993"/>
    <lineage>
        <taxon>Bacteria</taxon>
        <taxon>Bacillati</taxon>
        <taxon>Actinomycetota</taxon>
        <taxon>Actinomycetes</taxon>
        <taxon>Streptosporangiales</taxon>
        <taxon>Thermomonosporaceae</taxon>
        <taxon>Actinomadura</taxon>
    </lineage>
</organism>
<keyword evidence="1" id="KW-0812">Transmembrane</keyword>
<dbReference type="STRING" id="1993.SAMN04489713_112105"/>
<dbReference type="InParanoid" id="A0A1I5ND57"/>
<feature type="transmembrane region" description="Helical" evidence="1">
    <location>
        <begin position="6"/>
        <end position="25"/>
    </location>
</feature>
<name>A0A1I5ND57_9ACTN</name>
<keyword evidence="1" id="KW-0472">Membrane</keyword>
<proteinExistence type="predicted"/>
<evidence type="ECO:0000313" key="3">
    <source>
        <dbReference type="Proteomes" id="UP000183413"/>
    </source>
</evidence>
<protein>
    <submittedName>
        <fullName evidence="2">Uncharacterized protein</fullName>
    </submittedName>
</protein>
<reference evidence="2 3" key="1">
    <citation type="submission" date="2016-10" db="EMBL/GenBank/DDBJ databases">
        <authorList>
            <person name="de Groot N.N."/>
        </authorList>
    </citation>
    <scope>NUCLEOTIDE SEQUENCE [LARGE SCALE GENOMIC DNA]</scope>
    <source>
        <strain evidence="2 3">DSM 43067</strain>
    </source>
</reference>
<dbReference type="RefSeq" id="WP_075023034.1">
    <property type="nucleotide sequence ID" value="NZ_FOVH01000012.1"/>
</dbReference>
<dbReference type="AlphaFoldDB" id="A0A1I5ND57"/>
<dbReference type="Proteomes" id="UP000183413">
    <property type="component" value="Unassembled WGS sequence"/>
</dbReference>
<sequence>MSWPETAIQLLAFFAVAAYLLRAVVKLLAKLLLMVTVFLLAAAVLGVASAVHTVLGALAN</sequence>
<keyword evidence="1" id="KW-1133">Transmembrane helix</keyword>
<evidence type="ECO:0000256" key="1">
    <source>
        <dbReference type="SAM" id="Phobius"/>
    </source>
</evidence>
<keyword evidence="3" id="KW-1185">Reference proteome</keyword>
<dbReference type="EMBL" id="FOVH01000012">
    <property type="protein sequence ID" value="SFP19622.1"/>
    <property type="molecule type" value="Genomic_DNA"/>
</dbReference>
<gene>
    <name evidence="2" type="ORF">SAMN04489713_112105</name>
</gene>
<feature type="transmembrane region" description="Helical" evidence="1">
    <location>
        <begin position="32"/>
        <end position="59"/>
    </location>
</feature>